<dbReference type="EMBL" id="MU001683">
    <property type="protein sequence ID" value="KAF2456367.1"/>
    <property type="molecule type" value="Genomic_DNA"/>
</dbReference>
<dbReference type="CDD" id="cd08249">
    <property type="entry name" value="enoyl_reductase_like"/>
    <property type="match status" value="1"/>
</dbReference>
<dbReference type="SUPFAM" id="SSF50129">
    <property type="entry name" value="GroES-like"/>
    <property type="match status" value="1"/>
</dbReference>
<accession>A0A6A6NY04</accession>
<feature type="domain" description="Enoyl reductase (ER)" evidence="4">
    <location>
        <begin position="13"/>
        <end position="346"/>
    </location>
</feature>
<keyword evidence="3" id="KW-0560">Oxidoreductase</keyword>
<reference evidence="5" key="1">
    <citation type="journal article" date="2020" name="Stud. Mycol.">
        <title>101 Dothideomycetes genomes: a test case for predicting lifestyles and emergence of pathogens.</title>
        <authorList>
            <person name="Haridas S."/>
            <person name="Albert R."/>
            <person name="Binder M."/>
            <person name="Bloem J."/>
            <person name="Labutti K."/>
            <person name="Salamov A."/>
            <person name="Andreopoulos B."/>
            <person name="Baker S."/>
            <person name="Barry K."/>
            <person name="Bills G."/>
            <person name="Bluhm B."/>
            <person name="Cannon C."/>
            <person name="Castanera R."/>
            <person name="Culley D."/>
            <person name="Daum C."/>
            <person name="Ezra D."/>
            <person name="Gonzalez J."/>
            <person name="Henrissat B."/>
            <person name="Kuo A."/>
            <person name="Liang C."/>
            <person name="Lipzen A."/>
            <person name="Lutzoni F."/>
            <person name="Magnuson J."/>
            <person name="Mondo S."/>
            <person name="Nolan M."/>
            <person name="Ohm R."/>
            <person name="Pangilinan J."/>
            <person name="Park H.-J."/>
            <person name="Ramirez L."/>
            <person name="Alfaro M."/>
            <person name="Sun H."/>
            <person name="Tritt A."/>
            <person name="Yoshinaga Y."/>
            <person name="Zwiers L.-H."/>
            <person name="Turgeon B."/>
            <person name="Goodwin S."/>
            <person name="Spatafora J."/>
            <person name="Crous P."/>
            <person name="Grigoriev I."/>
        </authorList>
    </citation>
    <scope>NUCLEOTIDE SEQUENCE</scope>
    <source>
        <strain evidence="5">ATCC 16933</strain>
    </source>
</reference>
<proteinExistence type="inferred from homology"/>
<dbReference type="InterPro" id="IPR047122">
    <property type="entry name" value="Trans-enoyl_RdTase-like"/>
</dbReference>
<dbReference type="Gene3D" id="3.40.50.720">
    <property type="entry name" value="NAD(P)-binding Rossmann-like Domain"/>
    <property type="match status" value="1"/>
</dbReference>
<evidence type="ECO:0000313" key="5">
    <source>
        <dbReference type="EMBL" id="KAF2456367.1"/>
    </source>
</evidence>
<dbReference type="PANTHER" id="PTHR45348">
    <property type="entry name" value="HYPOTHETICAL OXIDOREDUCTASE (EUROFUNG)"/>
    <property type="match status" value="1"/>
</dbReference>
<evidence type="ECO:0000256" key="2">
    <source>
        <dbReference type="ARBA" id="ARBA00011245"/>
    </source>
</evidence>
<organism evidence="5 6">
    <name type="scientific">Lineolata rhizophorae</name>
    <dbReference type="NCBI Taxonomy" id="578093"/>
    <lineage>
        <taxon>Eukaryota</taxon>
        <taxon>Fungi</taxon>
        <taxon>Dikarya</taxon>
        <taxon>Ascomycota</taxon>
        <taxon>Pezizomycotina</taxon>
        <taxon>Dothideomycetes</taxon>
        <taxon>Dothideomycetes incertae sedis</taxon>
        <taxon>Lineolatales</taxon>
        <taxon>Lineolataceae</taxon>
        <taxon>Lineolata</taxon>
    </lineage>
</organism>
<evidence type="ECO:0000313" key="6">
    <source>
        <dbReference type="Proteomes" id="UP000799766"/>
    </source>
</evidence>
<dbReference type="InterPro" id="IPR011032">
    <property type="entry name" value="GroES-like_sf"/>
</dbReference>
<evidence type="ECO:0000256" key="1">
    <source>
        <dbReference type="ARBA" id="ARBA00008072"/>
    </source>
</evidence>
<evidence type="ECO:0000256" key="3">
    <source>
        <dbReference type="ARBA" id="ARBA00023002"/>
    </source>
</evidence>
<dbReference type="OrthoDB" id="10257049at2759"/>
<dbReference type="AlphaFoldDB" id="A0A6A6NY04"/>
<dbReference type="InterPro" id="IPR020843">
    <property type="entry name" value="ER"/>
</dbReference>
<dbReference type="InterPro" id="IPR036291">
    <property type="entry name" value="NAD(P)-bd_dom_sf"/>
</dbReference>
<dbReference type="Proteomes" id="UP000799766">
    <property type="component" value="Unassembled WGS sequence"/>
</dbReference>
<dbReference type="PANTHER" id="PTHR45348:SF2">
    <property type="entry name" value="ZINC-TYPE ALCOHOL DEHYDROGENASE-LIKE PROTEIN C2E1P3.01"/>
    <property type="match status" value="1"/>
</dbReference>
<evidence type="ECO:0000259" key="4">
    <source>
        <dbReference type="SMART" id="SM00829"/>
    </source>
</evidence>
<gene>
    <name evidence="5" type="ORF">BDY21DRAFT_288010</name>
</gene>
<dbReference type="SMART" id="SM00829">
    <property type="entry name" value="PKS_ER"/>
    <property type="match status" value="1"/>
</dbReference>
<name>A0A6A6NY04_9PEZI</name>
<comment type="similarity">
    <text evidence="1">Belongs to the zinc-containing alcohol dehydrogenase family.</text>
</comment>
<sequence length="348" mass="35974">MATHQAALLTAVGSPLTVQSRPTPTPGPKEIVIAAHSVALNPVDYVQRDMGMFIENVPAVLGSDLAGTIAAVGPDVTQPWAKPGARVLAFATAFYARGAPDFGAFQERVRVPAVFVTPLPDGLGFREAAMMPMAVGTTWAGFHTVGHPRAGTLAAEPGKPPAMLVWGASSSVGSGGVQVARLLGYTVYATAGAANLDYVKNVLGAARVFDHRSPSVVDDIVAAVQEDGVSMQTAYIGAGDLAACAAVMARVKPADVEKAMIASAPLVPPGFEAPAGVEARFVMAPTELEARHEFSAFTFNQWLKEKLEKGEFVPSPGMTFVEGGLGAVNGALDQLKAGVSGTKIVLDI</sequence>
<dbReference type="InterPro" id="IPR013154">
    <property type="entry name" value="ADH-like_N"/>
</dbReference>
<dbReference type="GO" id="GO:0016651">
    <property type="term" value="F:oxidoreductase activity, acting on NAD(P)H"/>
    <property type="evidence" value="ECO:0007669"/>
    <property type="project" value="InterPro"/>
</dbReference>
<dbReference type="Gene3D" id="3.90.180.10">
    <property type="entry name" value="Medium-chain alcohol dehydrogenases, catalytic domain"/>
    <property type="match status" value="1"/>
</dbReference>
<keyword evidence="6" id="KW-1185">Reference proteome</keyword>
<dbReference type="SUPFAM" id="SSF51735">
    <property type="entry name" value="NAD(P)-binding Rossmann-fold domains"/>
    <property type="match status" value="1"/>
</dbReference>
<protein>
    <submittedName>
        <fullName evidence="5">Chaperonin 10-like protein</fullName>
    </submittedName>
</protein>
<comment type="subunit">
    <text evidence="2">Monomer.</text>
</comment>
<dbReference type="Pfam" id="PF08240">
    <property type="entry name" value="ADH_N"/>
    <property type="match status" value="1"/>
</dbReference>